<gene>
    <name evidence="9" type="ORF">RJ641_028933</name>
</gene>
<keyword evidence="5" id="KW-0539">Nucleus</keyword>
<proteinExistence type="predicted"/>
<dbReference type="Gene3D" id="3.40.1810.10">
    <property type="entry name" value="Transcription factor, MADS-box"/>
    <property type="match status" value="1"/>
</dbReference>
<dbReference type="PROSITE" id="PS50066">
    <property type="entry name" value="MADS_BOX_2"/>
    <property type="match status" value="1"/>
</dbReference>
<evidence type="ECO:0000256" key="1">
    <source>
        <dbReference type="ARBA" id="ARBA00004123"/>
    </source>
</evidence>
<dbReference type="CDD" id="cd00265">
    <property type="entry name" value="MADS_MEF2_like"/>
    <property type="match status" value="1"/>
</dbReference>
<evidence type="ECO:0000313" key="9">
    <source>
        <dbReference type="EMBL" id="KAK6939402.1"/>
    </source>
</evidence>
<evidence type="ECO:0000256" key="3">
    <source>
        <dbReference type="ARBA" id="ARBA00023125"/>
    </source>
</evidence>
<reference evidence="9 10" key="1">
    <citation type="submission" date="2023-12" db="EMBL/GenBank/DDBJ databases">
        <title>A high-quality genome assembly for Dillenia turbinata (Dilleniales).</title>
        <authorList>
            <person name="Chanderbali A."/>
        </authorList>
    </citation>
    <scope>NUCLEOTIDE SEQUENCE [LARGE SCALE GENOMIC DNA]</scope>
    <source>
        <strain evidence="9">LSX21</strain>
        <tissue evidence="9">Leaf</tissue>
    </source>
</reference>
<comment type="caution">
    <text evidence="9">The sequence shown here is derived from an EMBL/GenBank/DDBJ whole genome shotgun (WGS) entry which is preliminary data.</text>
</comment>
<dbReference type="Proteomes" id="UP001370490">
    <property type="component" value="Unassembled WGS sequence"/>
</dbReference>
<dbReference type="Pfam" id="PF00319">
    <property type="entry name" value="SRF-TF"/>
    <property type="match status" value="1"/>
</dbReference>
<organism evidence="9 10">
    <name type="scientific">Dillenia turbinata</name>
    <dbReference type="NCBI Taxonomy" id="194707"/>
    <lineage>
        <taxon>Eukaryota</taxon>
        <taxon>Viridiplantae</taxon>
        <taxon>Streptophyta</taxon>
        <taxon>Embryophyta</taxon>
        <taxon>Tracheophyta</taxon>
        <taxon>Spermatophyta</taxon>
        <taxon>Magnoliopsida</taxon>
        <taxon>eudicotyledons</taxon>
        <taxon>Gunneridae</taxon>
        <taxon>Pentapetalae</taxon>
        <taxon>Dilleniales</taxon>
        <taxon>Dilleniaceae</taxon>
        <taxon>Dillenia</taxon>
    </lineage>
</organism>
<dbReference type="AlphaFoldDB" id="A0AAN8W587"/>
<evidence type="ECO:0000313" key="10">
    <source>
        <dbReference type="Proteomes" id="UP001370490"/>
    </source>
</evidence>
<protein>
    <submittedName>
        <fullName evidence="9">Transcription factor, K-box</fullName>
    </submittedName>
</protein>
<dbReference type="EMBL" id="JBAMMX010000005">
    <property type="protein sequence ID" value="KAK6939402.1"/>
    <property type="molecule type" value="Genomic_DNA"/>
</dbReference>
<keyword evidence="2" id="KW-0805">Transcription regulation</keyword>
<dbReference type="InterPro" id="IPR036879">
    <property type="entry name" value="TF_MADSbox_sf"/>
</dbReference>
<feature type="domain" description="K-box" evidence="8">
    <location>
        <begin position="84"/>
        <end position="169"/>
    </location>
</feature>
<keyword evidence="4" id="KW-0804">Transcription</keyword>
<evidence type="ECO:0000256" key="5">
    <source>
        <dbReference type="ARBA" id="ARBA00023242"/>
    </source>
</evidence>
<dbReference type="Pfam" id="PF01486">
    <property type="entry name" value="K-box"/>
    <property type="match status" value="1"/>
</dbReference>
<evidence type="ECO:0000256" key="6">
    <source>
        <dbReference type="SAM" id="Coils"/>
    </source>
</evidence>
<dbReference type="InterPro" id="IPR033896">
    <property type="entry name" value="MEF2-like_N"/>
</dbReference>
<comment type="subcellular location">
    <subcellularLocation>
        <location evidence="1">Nucleus</location>
    </subcellularLocation>
</comment>
<evidence type="ECO:0000259" key="7">
    <source>
        <dbReference type="PROSITE" id="PS50066"/>
    </source>
</evidence>
<dbReference type="GO" id="GO:0003700">
    <property type="term" value="F:DNA-binding transcription factor activity"/>
    <property type="evidence" value="ECO:0007669"/>
    <property type="project" value="InterPro"/>
</dbReference>
<dbReference type="SMART" id="SM00432">
    <property type="entry name" value="MADS"/>
    <property type="match status" value="1"/>
</dbReference>
<evidence type="ECO:0000256" key="4">
    <source>
        <dbReference type="ARBA" id="ARBA00023163"/>
    </source>
</evidence>
<dbReference type="InterPro" id="IPR002100">
    <property type="entry name" value="TF_MADSbox"/>
</dbReference>
<evidence type="ECO:0000256" key="2">
    <source>
        <dbReference type="ARBA" id="ARBA00023015"/>
    </source>
</evidence>
<dbReference type="PROSITE" id="PS00350">
    <property type="entry name" value="MADS_BOX_1"/>
    <property type="match status" value="1"/>
</dbReference>
<dbReference type="SUPFAM" id="SSF55455">
    <property type="entry name" value="SRF-like"/>
    <property type="match status" value="1"/>
</dbReference>
<feature type="domain" description="MADS-box" evidence="7">
    <location>
        <begin position="1"/>
        <end position="61"/>
    </location>
</feature>
<keyword evidence="6" id="KW-0175">Coiled coil</keyword>
<accession>A0AAN8W587</accession>
<dbReference type="PRINTS" id="PR00404">
    <property type="entry name" value="MADSDOMAIN"/>
</dbReference>
<evidence type="ECO:0000259" key="8">
    <source>
        <dbReference type="PROSITE" id="PS51297"/>
    </source>
</evidence>
<dbReference type="PANTHER" id="PTHR48019">
    <property type="entry name" value="SERUM RESPONSE FACTOR HOMOLOG"/>
    <property type="match status" value="1"/>
</dbReference>
<feature type="coiled-coil region" evidence="6">
    <location>
        <begin position="77"/>
        <end position="138"/>
    </location>
</feature>
<dbReference type="InterPro" id="IPR002487">
    <property type="entry name" value="TF_Kbox"/>
</dbReference>
<name>A0AAN8W587_9MAGN</name>
<dbReference type="InterPro" id="IPR050142">
    <property type="entry name" value="MADS-box/MEF2_TF"/>
</dbReference>
<dbReference type="PROSITE" id="PS51297">
    <property type="entry name" value="K_BOX"/>
    <property type="match status" value="1"/>
</dbReference>
<dbReference type="GO" id="GO:0000977">
    <property type="term" value="F:RNA polymerase II transcription regulatory region sequence-specific DNA binding"/>
    <property type="evidence" value="ECO:0007669"/>
    <property type="project" value="InterPro"/>
</dbReference>
<dbReference type="GO" id="GO:0005634">
    <property type="term" value="C:nucleus"/>
    <property type="evidence" value="ECO:0007669"/>
    <property type="project" value="UniProtKB-SubCell"/>
</dbReference>
<dbReference type="GO" id="GO:0046983">
    <property type="term" value="F:protein dimerization activity"/>
    <property type="evidence" value="ECO:0007669"/>
    <property type="project" value="InterPro"/>
</dbReference>
<keyword evidence="3" id="KW-0238">DNA-binding</keyword>
<sequence length="201" mass="23213">MARGKIQIRKIENATNRQVTYSKRRNGLFKKAGELTVLCDAKVSIIMFSGTGKMHEFISPSLTTKQVYDDYQKSMGMDLWKTHYERMQENLKKLKETNRNLRKEIRQRMGEQLNDLGIDELRALEENMENAVKVIRDRKWRNVQDIHRKLLQELDARAEDPHYGFVDNGGDGDYNSMIAYANGGPRHSGAGSDLTTFTLLE</sequence>
<dbReference type="GO" id="GO:0045944">
    <property type="term" value="P:positive regulation of transcription by RNA polymerase II"/>
    <property type="evidence" value="ECO:0007669"/>
    <property type="project" value="InterPro"/>
</dbReference>
<keyword evidence="10" id="KW-1185">Reference proteome</keyword>